<evidence type="ECO:0000313" key="2">
    <source>
        <dbReference type="Proteomes" id="UP000030762"/>
    </source>
</evidence>
<accession>T0PSZ3</accession>
<protein>
    <recommendedName>
        <fullName evidence="3">WW domain-containing protein</fullName>
    </recommendedName>
</protein>
<dbReference type="RefSeq" id="XP_008618021.1">
    <property type="nucleotide sequence ID" value="XM_008619799.1"/>
</dbReference>
<dbReference type="eggNOG" id="ENOG502S1GF">
    <property type="taxonomic scope" value="Eukaryota"/>
</dbReference>
<dbReference type="Proteomes" id="UP000030762">
    <property type="component" value="Unassembled WGS sequence"/>
</dbReference>
<name>T0PSZ3_SAPDV</name>
<keyword evidence="2" id="KW-1185">Reference proteome</keyword>
<gene>
    <name evidence="1" type="ORF">SDRG_13703</name>
</gene>
<evidence type="ECO:0008006" key="3">
    <source>
        <dbReference type="Google" id="ProtNLM"/>
    </source>
</evidence>
<dbReference type="EMBL" id="JH767193">
    <property type="protein sequence ID" value="EQC28624.1"/>
    <property type="molecule type" value="Genomic_DNA"/>
</dbReference>
<evidence type="ECO:0000313" key="1">
    <source>
        <dbReference type="EMBL" id="EQC28624.1"/>
    </source>
</evidence>
<sequence length="343" mass="39396">MSKANATTTGRIILPLDLLNMAKYYNVNLSETPELLPLIKQAVETPLPPNWIEIDDTADEDERSDTVPYAGAPLYMNELSGVVQREHPADEYFRNQIHAHRRNDGLRAGASAWLEFRRDNNESYFYDFTTNTQQEEFPLAGLVPNAPHIQIPKEVFERAADIHRQPKSKFIDQLDILCFHAWWHETRDGAPEKRCADIYFSIRTKHFQFVLGNSEHVYTISHINGRDGKPLEAWDLHIGAKITILGRPTSLMKASMLTLQWLETQEKQLRAIQEKLSTELKKYNPRHCDTKYKPPIESPEIRLALSSPCLRALRDDVVYLRESLAKFRPDLAGSLTKSLHLPA</sequence>
<dbReference type="OrthoDB" id="551993at2759"/>
<dbReference type="STRING" id="1156394.T0PSZ3"/>
<proteinExistence type="predicted"/>
<dbReference type="AlphaFoldDB" id="T0PSZ3"/>
<organism evidence="1 2">
    <name type="scientific">Saprolegnia diclina (strain VS20)</name>
    <dbReference type="NCBI Taxonomy" id="1156394"/>
    <lineage>
        <taxon>Eukaryota</taxon>
        <taxon>Sar</taxon>
        <taxon>Stramenopiles</taxon>
        <taxon>Oomycota</taxon>
        <taxon>Saprolegniomycetes</taxon>
        <taxon>Saprolegniales</taxon>
        <taxon>Saprolegniaceae</taxon>
        <taxon>Saprolegnia</taxon>
    </lineage>
</organism>
<dbReference type="GeneID" id="19954430"/>
<dbReference type="VEuPathDB" id="FungiDB:SDRG_13703"/>
<dbReference type="OMA" id="VYTISHI"/>
<reference evidence="1 2" key="1">
    <citation type="submission" date="2012-04" db="EMBL/GenBank/DDBJ databases">
        <title>The Genome Sequence of Saprolegnia declina VS20.</title>
        <authorList>
            <consortium name="The Broad Institute Genome Sequencing Platform"/>
            <person name="Russ C."/>
            <person name="Nusbaum C."/>
            <person name="Tyler B."/>
            <person name="van West P."/>
            <person name="Dieguez-Uribeondo J."/>
            <person name="de Bruijn I."/>
            <person name="Tripathy S."/>
            <person name="Jiang R."/>
            <person name="Young S.K."/>
            <person name="Zeng Q."/>
            <person name="Gargeya S."/>
            <person name="Fitzgerald M."/>
            <person name="Haas B."/>
            <person name="Abouelleil A."/>
            <person name="Alvarado L."/>
            <person name="Arachchi H.M."/>
            <person name="Berlin A."/>
            <person name="Chapman S.B."/>
            <person name="Goldberg J."/>
            <person name="Griggs A."/>
            <person name="Gujja S."/>
            <person name="Hansen M."/>
            <person name="Howarth C."/>
            <person name="Imamovic A."/>
            <person name="Larimer J."/>
            <person name="McCowen C."/>
            <person name="Montmayeur A."/>
            <person name="Murphy C."/>
            <person name="Neiman D."/>
            <person name="Pearson M."/>
            <person name="Priest M."/>
            <person name="Roberts A."/>
            <person name="Saif S."/>
            <person name="Shea T."/>
            <person name="Sisk P."/>
            <person name="Sykes S."/>
            <person name="Wortman J."/>
            <person name="Nusbaum C."/>
            <person name="Birren B."/>
        </authorList>
    </citation>
    <scope>NUCLEOTIDE SEQUENCE [LARGE SCALE GENOMIC DNA]</scope>
    <source>
        <strain evidence="1 2">VS20</strain>
    </source>
</reference>
<dbReference type="InParanoid" id="T0PSZ3"/>